<dbReference type="GO" id="GO:0005886">
    <property type="term" value="C:plasma membrane"/>
    <property type="evidence" value="ECO:0007669"/>
    <property type="project" value="UniProtKB-SubCell"/>
</dbReference>
<protein>
    <submittedName>
        <fullName evidence="9">ABC transporter permease</fullName>
    </submittedName>
</protein>
<dbReference type="PROSITE" id="PS51257">
    <property type="entry name" value="PROKAR_LIPOPROTEIN"/>
    <property type="match status" value="1"/>
</dbReference>
<feature type="domain" description="MacB-like periplasmic core" evidence="8">
    <location>
        <begin position="453"/>
        <end position="628"/>
    </location>
</feature>
<dbReference type="PANTHER" id="PTHR30572:SF18">
    <property type="entry name" value="ABC-TYPE MACROLIDE FAMILY EXPORT SYSTEM PERMEASE COMPONENT 2"/>
    <property type="match status" value="1"/>
</dbReference>
<comment type="caution">
    <text evidence="9">The sequence shown here is derived from an EMBL/GenBank/DDBJ whole genome shotgun (WGS) entry which is preliminary data.</text>
</comment>
<evidence type="ECO:0000313" key="9">
    <source>
        <dbReference type="EMBL" id="MDJ1481834.1"/>
    </source>
</evidence>
<dbReference type="Pfam" id="PF02687">
    <property type="entry name" value="FtsX"/>
    <property type="match status" value="2"/>
</dbReference>
<comment type="subcellular location">
    <subcellularLocation>
        <location evidence="1">Cell membrane</location>
        <topology evidence="1">Multi-pass membrane protein</topology>
    </subcellularLocation>
</comment>
<evidence type="ECO:0000256" key="3">
    <source>
        <dbReference type="ARBA" id="ARBA00022692"/>
    </source>
</evidence>
<proteinExistence type="predicted"/>
<evidence type="ECO:0000256" key="6">
    <source>
        <dbReference type="SAM" id="Phobius"/>
    </source>
</evidence>
<name>A0AAE3U9K7_9BACT</name>
<dbReference type="InterPro" id="IPR025857">
    <property type="entry name" value="MacB_PCD"/>
</dbReference>
<organism evidence="9 10">
    <name type="scientific">Xanthocytophaga flava</name>
    <dbReference type="NCBI Taxonomy" id="3048013"/>
    <lineage>
        <taxon>Bacteria</taxon>
        <taxon>Pseudomonadati</taxon>
        <taxon>Bacteroidota</taxon>
        <taxon>Cytophagia</taxon>
        <taxon>Cytophagales</taxon>
        <taxon>Rhodocytophagaceae</taxon>
        <taxon>Xanthocytophaga</taxon>
    </lineage>
</organism>
<dbReference type="InterPro" id="IPR003838">
    <property type="entry name" value="ABC3_permease_C"/>
</dbReference>
<dbReference type="EMBL" id="JASJOS010000006">
    <property type="protein sequence ID" value="MDJ1481834.1"/>
    <property type="molecule type" value="Genomic_DNA"/>
</dbReference>
<keyword evidence="3 6" id="KW-0812">Transmembrane</keyword>
<evidence type="ECO:0000256" key="1">
    <source>
        <dbReference type="ARBA" id="ARBA00004651"/>
    </source>
</evidence>
<feature type="transmembrane region" description="Helical" evidence="6">
    <location>
        <begin position="438"/>
        <end position="461"/>
    </location>
</feature>
<evidence type="ECO:0000313" key="10">
    <source>
        <dbReference type="Proteomes" id="UP001241110"/>
    </source>
</evidence>
<sequence>MLKNYIVIGLRNIFRSKGYTTINIVGLAVGIAACLLIFTIVQFEVSYDTFHKNFHRIYRLATDQKYPSGDIGRNPGAPTPAPDALRLDMPQIEKIASINSIYGSQITLLGNQPEDNLSQKKFIEDIGVVFIEPAFFDIFDSQWLIGNAYTSLKDPNTVVLTRTQAEKYFTRWQEAPGRYLKLDNSLTLKVTGVLEDAPQNSDFPFKVLVSYETFKSSPVHGYTKDNWGSTSSSHQVFLLLPEKYSATNLEKALQKFSDKHYSNTGNAKTIHRLLPLSENHFDTQYENLGDHMTSKSTLLTLSFIGILILVMACINFINLATAQAVNRSKEVGIRKVLGSNRLQLIGQFLGETTLIVVFAMVMAIILARLALPFLREISNVPENIPFLQNPIIIAFIILVTIIVSLLSGIYPAIILSGFEPSQALKNKITTRNIGGIPLRRGLVVLQFSISQVLIIGTLIAITQMNFIRDLDLGFNKEAVYVVNINPDDSLNRTHFEGFKRELLQNPSVVSVSLANDPPSSSNNWGRNFSYNNSATDADFNTFVKYADYDYFKTYGLKFVAGKGYSESDTAKEIVVNETLLRKLGVKDPQEAIGRTLRMGRESWKPIVGVVKDFKANSARDEMKPMVIIASKRNFYTAGVKIHPNHLHQTVDQIKATWEKNFGAYVFQGHFFDETIEHYYHQENQLALSYKIFATLAIFISCLGLYGLVSFLAVQKTKEIGIRKVLGASIVNIIGLLSKEFIILIAIAFALAIPVAYYLMSNWLENFVYRISMGVGAFVIAIMITLLIAWITLSYRAAKAALVNPIKSLRSE</sequence>
<feature type="transmembrane region" description="Helical" evidence="6">
    <location>
        <begin position="740"/>
        <end position="758"/>
    </location>
</feature>
<feature type="transmembrane region" description="Helical" evidence="6">
    <location>
        <begin position="391"/>
        <end position="418"/>
    </location>
</feature>
<keyword evidence="4 6" id="KW-1133">Transmembrane helix</keyword>
<feature type="transmembrane region" description="Helical" evidence="6">
    <location>
        <begin position="342"/>
        <end position="371"/>
    </location>
</feature>
<feature type="domain" description="MacB-like periplasmic core" evidence="8">
    <location>
        <begin position="20"/>
        <end position="255"/>
    </location>
</feature>
<dbReference type="InterPro" id="IPR050250">
    <property type="entry name" value="Macrolide_Exporter_MacB"/>
</dbReference>
<dbReference type="Proteomes" id="UP001241110">
    <property type="component" value="Unassembled WGS sequence"/>
</dbReference>
<evidence type="ECO:0000259" key="8">
    <source>
        <dbReference type="Pfam" id="PF12704"/>
    </source>
</evidence>
<evidence type="ECO:0000256" key="4">
    <source>
        <dbReference type="ARBA" id="ARBA00022989"/>
    </source>
</evidence>
<dbReference type="GO" id="GO:0022857">
    <property type="term" value="F:transmembrane transporter activity"/>
    <property type="evidence" value="ECO:0007669"/>
    <property type="project" value="TreeGrafter"/>
</dbReference>
<keyword evidence="5 6" id="KW-0472">Membrane</keyword>
<gene>
    <name evidence="9" type="ORF">QNI16_15140</name>
</gene>
<feature type="domain" description="ABC3 transporter permease C-terminal" evidence="7">
    <location>
        <begin position="303"/>
        <end position="419"/>
    </location>
</feature>
<evidence type="ECO:0000256" key="2">
    <source>
        <dbReference type="ARBA" id="ARBA00022475"/>
    </source>
</evidence>
<accession>A0AAE3U9K7</accession>
<evidence type="ECO:0000259" key="7">
    <source>
        <dbReference type="Pfam" id="PF02687"/>
    </source>
</evidence>
<feature type="transmembrane region" description="Helical" evidence="6">
    <location>
        <begin position="691"/>
        <end position="713"/>
    </location>
</feature>
<evidence type="ECO:0000256" key="5">
    <source>
        <dbReference type="ARBA" id="ARBA00023136"/>
    </source>
</evidence>
<feature type="domain" description="ABC3 transporter permease C-terminal" evidence="7">
    <location>
        <begin position="691"/>
        <end position="792"/>
    </location>
</feature>
<reference evidence="9" key="1">
    <citation type="submission" date="2023-05" db="EMBL/GenBank/DDBJ databases">
        <authorList>
            <person name="Zhang X."/>
        </authorList>
    </citation>
    <scope>NUCLEOTIDE SEQUENCE</scope>
    <source>
        <strain evidence="9">YF14B1</strain>
    </source>
</reference>
<dbReference type="RefSeq" id="WP_313980156.1">
    <property type="nucleotide sequence ID" value="NZ_JASJOS010000006.1"/>
</dbReference>
<dbReference type="Pfam" id="PF12704">
    <property type="entry name" value="MacB_PCD"/>
    <property type="match status" value="2"/>
</dbReference>
<feature type="transmembrane region" description="Helical" evidence="6">
    <location>
        <begin position="770"/>
        <end position="792"/>
    </location>
</feature>
<dbReference type="AlphaFoldDB" id="A0AAE3U9K7"/>
<feature type="transmembrane region" description="Helical" evidence="6">
    <location>
        <begin position="21"/>
        <end position="43"/>
    </location>
</feature>
<keyword evidence="2" id="KW-1003">Cell membrane</keyword>
<feature type="transmembrane region" description="Helical" evidence="6">
    <location>
        <begin position="298"/>
        <end position="321"/>
    </location>
</feature>
<dbReference type="PANTHER" id="PTHR30572">
    <property type="entry name" value="MEMBRANE COMPONENT OF TRANSPORTER-RELATED"/>
    <property type="match status" value="1"/>
</dbReference>